<comment type="caution">
    <text evidence="1">The sequence shown here is derived from an EMBL/GenBank/DDBJ whole genome shotgun (WGS) entry which is preliminary data.</text>
</comment>
<reference evidence="2" key="1">
    <citation type="journal article" date="2023" name="Nat. Plants">
        <title>Single-cell RNA sequencing provides a high-resolution roadmap for understanding the multicellular compartmentation of specialized metabolism.</title>
        <authorList>
            <person name="Sun S."/>
            <person name="Shen X."/>
            <person name="Li Y."/>
            <person name="Li Y."/>
            <person name="Wang S."/>
            <person name="Li R."/>
            <person name="Zhang H."/>
            <person name="Shen G."/>
            <person name="Guo B."/>
            <person name="Wei J."/>
            <person name="Xu J."/>
            <person name="St-Pierre B."/>
            <person name="Chen S."/>
            <person name="Sun C."/>
        </authorList>
    </citation>
    <scope>NUCLEOTIDE SEQUENCE [LARGE SCALE GENOMIC DNA]</scope>
</reference>
<accession>A0ACC0CF95</accession>
<dbReference type="EMBL" id="CM044701">
    <property type="protein sequence ID" value="KAI5683478.1"/>
    <property type="molecule type" value="Genomic_DNA"/>
</dbReference>
<organism evidence="1 2">
    <name type="scientific">Catharanthus roseus</name>
    <name type="common">Madagascar periwinkle</name>
    <name type="synonym">Vinca rosea</name>
    <dbReference type="NCBI Taxonomy" id="4058"/>
    <lineage>
        <taxon>Eukaryota</taxon>
        <taxon>Viridiplantae</taxon>
        <taxon>Streptophyta</taxon>
        <taxon>Embryophyta</taxon>
        <taxon>Tracheophyta</taxon>
        <taxon>Spermatophyta</taxon>
        <taxon>Magnoliopsida</taxon>
        <taxon>eudicotyledons</taxon>
        <taxon>Gunneridae</taxon>
        <taxon>Pentapetalae</taxon>
        <taxon>asterids</taxon>
        <taxon>lamiids</taxon>
        <taxon>Gentianales</taxon>
        <taxon>Apocynaceae</taxon>
        <taxon>Rauvolfioideae</taxon>
        <taxon>Vinceae</taxon>
        <taxon>Catharanthinae</taxon>
        <taxon>Catharanthus</taxon>
    </lineage>
</organism>
<evidence type="ECO:0000313" key="2">
    <source>
        <dbReference type="Proteomes" id="UP001060085"/>
    </source>
</evidence>
<evidence type="ECO:0000313" key="1">
    <source>
        <dbReference type="EMBL" id="KAI5683478.1"/>
    </source>
</evidence>
<gene>
    <name evidence="1" type="ORF">M9H77_04706</name>
</gene>
<sequence>MLFWDFEIARDAYGPYFTGVVRKSWTLPTTRIISHNELVRKILKYRDMDPNLWIVRMTMRVPSYYEVHPVINMVSHELSMLYTSVDNDDDEVDKSDGDDVVSSQSEPDDDNDPEEGELQNPLNLVNPCKPGN</sequence>
<keyword evidence="2" id="KW-1185">Reference proteome</keyword>
<protein>
    <submittedName>
        <fullName evidence="1">Uncharacterized protein</fullName>
    </submittedName>
</protein>
<dbReference type="Proteomes" id="UP001060085">
    <property type="component" value="Linkage Group LG01"/>
</dbReference>
<name>A0ACC0CF95_CATRO</name>
<proteinExistence type="predicted"/>